<sequence>MNTHGKMARRAALRSAAMDVTLALAGASLGQAQTTGDPVTLGVSGPLTGQNAHYGAQ</sequence>
<dbReference type="Proteomes" id="UP001165667">
    <property type="component" value="Unassembled WGS sequence"/>
</dbReference>
<gene>
    <name evidence="2" type="ORF">M8523_35835</name>
</gene>
<dbReference type="AlphaFoldDB" id="A0AA41Z3U7"/>
<evidence type="ECO:0000313" key="2">
    <source>
        <dbReference type="EMBL" id="MCW6513209.1"/>
    </source>
</evidence>
<evidence type="ECO:0000256" key="1">
    <source>
        <dbReference type="SAM" id="MobiDB-lite"/>
    </source>
</evidence>
<name>A0AA41Z3U7_9HYPH</name>
<evidence type="ECO:0000313" key="3">
    <source>
        <dbReference type="Proteomes" id="UP001165667"/>
    </source>
</evidence>
<dbReference type="EMBL" id="JAMOIM010000115">
    <property type="protein sequence ID" value="MCW6513209.1"/>
    <property type="molecule type" value="Genomic_DNA"/>
</dbReference>
<keyword evidence="3" id="KW-1185">Reference proteome</keyword>
<protein>
    <submittedName>
        <fullName evidence="2">Uncharacterized protein</fullName>
    </submittedName>
</protein>
<accession>A0AA41Z3U7</accession>
<organism evidence="2 3">
    <name type="scientific">Lichenifustis flavocetrariae</name>
    <dbReference type="NCBI Taxonomy" id="2949735"/>
    <lineage>
        <taxon>Bacteria</taxon>
        <taxon>Pseudomonadati</taxon>
        <taxon>Pseudomonadota</taxon>
        <taxon>Alphaproteobacteria</taxon>
        <taxon>Hyphomicrobiales</taxon>
        <taxon>Lichenihabitantaceae</taxon>
        <taxon>Lichenifustis</taxon>
    </lineage>
</organism>
<proteinExistence type="predicted"/>
<comment type="caution">
    <text evidence="2">The sequence shown here is derived from an EMBL/GenBank/DDBJ whole genome shotgun (WGS) entry which is preliminary data.</text>
</comment>
<feature type="region of interest" description="Disordered" evidence="1">
    <location>
        <begin position="32"/>
        <end position="57"/>
    </location>
</feature>
<dbReference type="RefSeq" id="WP_282589580.1">
    <property type="nucleotide sequence ID" value="NZ_JAMOIM010000115.1"/>
</dbReference>
<reference evidence="2" key="1">
    <citation type="submission" date="2022-05" db="EMBL/GenBank/DDBJ databases">
        <authorList>
            <person name="Pankratov T."/>
        </authorList>
    </citation>
    <scope>NUCLEOTIDE SEQUENCE</scope>
    <source>
        <strain evidence="2">BP6-180914</strain>
    </source>
</reference>